<keyword evidence="9" id="KW-0418">Kinase</keyword>
<evidence type="ECO:0000313" key="21">
    <source>
        <dbReference type="EMBL" id="MBG9389747.1"/>
    </source>
</evidence>
<dbReference type="SUPFAM" id="SSF52172">
    <property type="entry name" value="CheY-like"/>
    <property type="match status" value="2"/>
</dbReference>
<dbReference type="PROSITE" id="PS50110">
    <property type="entry name" value="RESPONSE_REGULATORY"/>
    <property type="match status" value="2"/>
</dbReference>
<feature type="domain" description="Histidine kinase" evidence="18">
    <location>
        <begin position="200"/>
        <end position="421"/>
    </location>
</feature>
<dbReference type="SUPFAM" id="SSF55874">
    <property type="entry name" value="ATPase domain of HSP90 chaperone/DNA topoisomerase II/histidine kinase"/>
    <property type="match status" value="1"/>
</dbReference>
<keyword evidence="5" id="KW-0997">Cell inner membrane</keyword>
<dbReference type="EMBL" id="JADWYS010000001">
    <property type="protein sequence ID" value="MBG9389747.1"/>
    <property type="molecule type" value="Genomic_DNA"/>
</dbReference>
<dbReference type="Gene3D" id="3.30.565.10">
    <property type="entry name" value="Histidine kinase-like ATPase, C-terminal domain"/>
    <property type="match status" value="1"/>
</dbReference>
<dbReference type="Gene3D" id="3.40.50.2300">
    <property type="match status" value="2"/>
</dbReference>
<feature type="transmembrane region" description="Helical" evidence="17">
    <location>
        <begin position="163"/>
        <end position="182"/>
    </location>
</feature>
<evidence type="ECO:0000259" key="19">
    <source>
        <dbReference type="PROSITE" id="PS50110"/>
    </source>
</evidence>
<dbReference type="RefSeq" id="WP_196987524.1">
    <property type="nucleotide sequence ID" value="NZ_JADWYS010000001.1"/>
</dbReference>
<reference evidence="21" key="1">
    <citation type="submission" date="2020-11" db="EMBL/GenBank/DDBJ databases">
        <title>Bacterial whole genome sequence for Caenimonas sp. DR4.4.</title>
        <authorList>
            <person name="Le V."/>
            <person name="Ko S.-R."/>
            <person name="Ahn C.-Y."/>
            <person name="Oh H.-M."/>
        </authorList>
    </citation>
    <scope>NUCLEOTIDE SEQUENCE</scope>
    <source>
        <strain evidence="21">DR4.4</strain>
    </source>
</reference>
<feature type="transmembrane region" description="Helical" evidence="17">
    <location>
        <begin position="108"/>
        <end position="127"/>
    </location>
</feature>
<dbReference type="PROSITE" id="PS50109">
    <property type="entry name" value="HIS_KIN"/>
    <property type="match status" value="1"/>
</dbReference>
<evidence type="ECO:0000313" key="22">
    <source>
        <dbReference type="Proteomes" id="UP000651050"/>
    </source>
</evidence>
<dbReference type="Gene3D" id="1.20.120.160">
    <property type="entry name" value="HPT domain"/>
    <property type="match status" value="1"/>
</dbReference>
<evidence type="ECO:0000256" key="7">
    <source>
        <dbReference type="ARBA" id="ARBA00022679"/>
    </source>
</evidence>
<feature type="transmembrane region" description="Helical" evidence="17">
    <location>
        <begin position="134"/>
        <end position="151"/>
    </location>
</feature>
<dbReference type="InterPro" id="IPR003661">
    <property type="entry name" value="HisK_dim/P_dom"/>
</dbReference>
<dbReference type="InterPro" id="IPR036890">
    <property type="entry name" value="HATPase_C_sf"/>
</dbReference>
<evidence type="ECO:0000256" key="10">
    <source>
        <dbReference type="ARBA" id="ARBA00022840"/>
    </source>
</evidence>
<dbReference type="InterPro" id="IPR011006">
    <property type="entry name" value="CheY-like_superfamily"/>
</dbReference>
<keyword evidence="6 15" id="KW-0597">Phosphoprotein</keyword>
<feature type="domain" description="HPt" evidence="20">
    <location>
        <begin position="732"/>
        <end position="826"/>
    </location>
</feature>
<dbReference type="InterPro" id="IPR001789">
    <property type="entry name" value="Sig_transdc_resp-reg_receiver"/>
</dbReference>
<evidence type="ECO:0000256" key="16">
    <source>
        <dbReference type="SAM" id="MobiDB-lite"/>
    </source>
</evidence>
<keyword evidence="8 17" id="KW-0812">Transmembrane</keyword>
<dbReference type="InterPro" id="IPR036097">
    <property type="entry name" value="HisK_dim/P_sf"/>
</dbReference>
<dbReference type="GO" id="GO:0009927">
    <property type="term" value="F:histidine phosphotransfer kinase activity"/>
    <property type="evidence" value="ECO:0007669"/>
    <property type="project" value="TreeGrafter"/>
</dbReference>
<comment type="subcellular location">
    <subcellularLocation>
        <location evidence="2">Cell inner membrane</location>
        <topology evidence="2">Multi-pass membrane protein</topology>
    </subcellularLocation>
</comment>
<dbReference type="InterPro" id="IPR008207">
    <property type="entry name" value="Sig_transdc_His_kin_Hpt_dom"/>
</dbReference>
<dbReference type="PANTHER" id="PTHR43047">
    <property type="entry name" value="TWO-COMPONENT HISTIDINE PROTEIN KINASE"/>
    <property type="match status" value="1"/>
</dbReference>
<name>A0A931MI92_9BURK</name>
<accession>A0A931MI92</accession>
<evidence type="ECO:0000256" key="12">
    <source>
        <dbReference type="ARBA" id="ARBA00023012"/>
    </source>
</evidence>
<keyword evidence="12" id="KW-0902">Two-component regulatory system</keyword>
<protein>
    <recommendedName>
        <fullName evidence="3">histidine kinase</fullName>
        <ecNumber evidence="3">2.7.13.3</ecNumber>
    </recommendedName>
</protein>
<dbReference type="PROSITE" id="PS50894">
    <property type="entry name" value="HPT"/>
    <property type="match status" value="1"/>
</dbReference>
<feature type="transmembrane region" description="Helical" evidence="17">
    <location>
        <begin position="84"/>
        <end position="102"/>
    </location>
</feature>
<dbReference type="SMART" id="SM00448">
    <property type="entry name" value="REC"/>
    <property type="match status" value="2"/>
</dbReference>
<keyword evidence="11 17" id="KW-1133">Transmembrane helix</keyword>
<dbReference type="PANTHER" id="PTHR43047:SF72">
    <property type="entry name" value="OSMOSENSING HISTIDINE PROTEIN KINASE SLN1"/>
    <property type="match status" value="1"/>
</dbReference>
<evidence type="ECO:0000256" key="15">
    <source>
        <dbReference type="PROSITE-ProRule" id="PRU00169"/>
    </source>
</evidence>
<dbReference type="SUPFAM" id="SSF47226">
    <property type="entry name" value="Histidine-containing phosphotransfer domain, HPT domain"/>
    <property type="match status" value="1"/>
</dbReference>
<evidence type="ECO:0000256" key="8">
    <source>
        <dbReference type="ARBA" id="ARBA00022692"/>
    </source>
</evidence>
<dbReference type="SMART" id="SM00387">
    <property type="entry name" value="HATPase_c"/>
    <property type="match status" value="1"/>
</dbReference>
<feature type="domain" description="Response regulatory" evidence="19">
    <location>
        <begin position="580"/>
        <end position="699"/>
    </location>
</feature>
<evidence type="ECO:0000256" key="6">
    <source>
        <dbReference type="ARBA" id="ARBA00022553"/>
    </source>
</evidence>
<dbReference type="CDD" id="cd00082">
    <property type="entry name" value="HisKA"/>
    <property type="match status" value="1"/>
</dbReference>
<keyword evidence="10" id="KW-0547">Nucleotide-binding</keyword>
<dbReference type="InterPro" id="IPR004358">
    <property type="entry name" value="Sig_transdc_His_kin-like_C"/>
</dbReference>
<proteinExistence type="predicted"/>
<evidence type="ECO:0000259" key="18">
    <source>
        <dbReference type="PROSITE" id="PS50109"/>
    </source>
</evidence>
<evidence type="ECO:0000256" key="9">
    <source>
        <dbReference type="ARBA" id="ARBA00022777"/>
    </source>
</evidence>
<dbReference type="InterPro" id="IPR003594">
    <property type="entry name" value="HATPase_dom"/>
</dbReference>
<evidence type="ECO:0000259" key="20">
    <source>
        <dbReference type="PROSITE" id="PS50894"/>
    </source>
</evidence>
<dbReference type="Proteomes" id="UP000651050">
    <property type="component" value="Unassembled WGS sequence"/>
</dbReference>
<dbReference type="Pfam" id="PF02518">
    <property type="entry name" value="HATPase_c"/>
    <property type="match status" value="1"/>
</dbReference>
<keyword evidence="7" id="KW-0808">Transferase</keyword>
<evidence type="ECO:0000256" key="4">
    <source>
        <dbReference type="ARBA" id="ARBA00022475"/>
    </source>
</evidence>
<feature type="modified residue" description="Phosphohistidine" evidence="14">
    <location>
        <position position="771"/>
    </location>
</feature>
<dbReference type="Pfam" id="PF00072">
    <property type="entry name" value="Response_reg"/>
    <property type="match status" value="2"/>
</dbReference>
<feature type="transmembrane region" description="Helical" evidence="17">
    <location>
        <begin position="26"/>
        <end position="45"/>
    </location>
</feature>
<dbReference type="GO" id="GO:0005886">
    <property type="term" value="C:plasma membrane"/>
    <property type="evidence" value="ECO:0007669"/>
    <property type="project" value="UniProtKB-SubCell"/>
</dbReference>
<evidence type="ECO:0000256" key="3">
    <source>
        <dbReference type="ARBA" id="ARBA00012438"/>
    </source>
</evidence>
<evidence type="ECO:0000256" key="1">
    <source>
        <dbReference type="ARBA" id="ARBA00000085"/>
    </source>
</evidence>
<evidence type="ECO:0000256" key="13">
    <source>
        <dbReference type="ARBA" id="ARBA00023136"/>
    </source>
</evidence>
<dbReference type="PRINTS" id="PR00344">
    <property type="entry name" value="BCTRLSENSOR"/>
</dbReference>
<keyword evidence="10" id="KW-0067">ATP-binding</keyword>
<keyword evidence="22" id="KW-1185">Reference proteome</keyword>
<keyword evidence="4" id="KW-1003">Cell membrane</keyword>
<feature type="region of interest" description="Disordered" evidence="16">
    <location>
        <begin position="701"/>
        <end position="722"/>
    </location>
</feature>
<sequence>MTTPAHANPIKRLFAHYVAYHAHGPLLLRYLSLLGFVGFPAFYLLRFTKSAAPYDDIAFRLVDAAICIALFFKDRWPQRLKPYYFAYSYLVVIVTLPLTFMFTSLKHGGGTIAVGNTLLAAFLVVFLADWRNMIVILTAGFGGAVGLYVLTDPDPRLPMDFLQRLPILLIVVVGGSLFKFALERATAEKVRHAYASLAGSIAHEMRNPLGQIKHSLESLRQSLPPPTAKAQAQTLGPEEVDSLYRHLAQGDIAVERGLQVISMTLDEVNAKPLNAQGFAYLSAAEVSAKAVLEYGYESQEQRTKVDLTVADDFLFRGEETAFLFVLFNLIKNALYYLPAYPDARLSIAVGGGQVRVRDTGPGIAPDLQRRLFEPFRSSKSGGTGLGLAYCRRVVRAFGGEISCDSVQGEYTEFTMTFPAVSTQEREAHRQSVIAKAKAVFVRRRLLVVDDDAALRKATRIKLAPLEAVIDEAADGRQALAMLSNFRYDLVVLDLDMPDMDGYAAAEQIRAGAAPANRDVCIVAYTSEPGPLARVKTLKAGMDGLVNKPCEQETLLHALCRALESPASRARLEQAQLSGQRVLLADDNAYNRKAVAAFLRRAGVEVVEADTGMAVMEMLESDPDPWSAILLDLNMPGMNGLDTAQAIRASTLPSRGVPIIALTAHSTTEMMDAARAAGMNDFLTKPVDASVLYETLRRQCSRESAGSAPAPAPTPVPGGGRLLDPQRLERYRDIGMLEELVADYVPEIERLVASLSAFAAARDLDGTRETLHSLVGLSGEAGAAALHGLARQVYVQVLQDRQLPAAPGWADPIAALAAQSVEALRGYSRAGLGAA</sequence>
<keyword evidence="13 17" id="KW-0472">Membrane</keyword>
<dbReference type="EC" id="2.7.13.3" evidence="3"/>
<feature type="modified residue" description="4-aspartylphosphate" evidence="15">
    <location>
        <position position="493"/>
    </location>
</feature>
<organism evidence="21 22">
    <name type="scientific">Caenimonas aquaedulcis</name>
    <dbReference type="NCBI Taxonomy" id="2793270"/>
    <lineage>
        <taxon>Bacteria</taxon>
        <taxon>Pseudomonadati</taxon>
        <taxon>Pseudomonadota</taxon>
        <taxon>Betaproteobacteria</taxon>
        <taxon>Burkholderiales</taxon>
        <taxon>Comamonadaceae</taxon>
        <taxon>Caenimonas</taxon>
    </lineage>
</organism>
<evidence type="ECO:0000256" key="2">
    <source>
        <dbReference type="ARBA" id="ARBA00004429"/>
    </source>
</evidence>
<dbReference type="InterPro" id="IPR005467">
    <property type="entry name" value="His_kinase_dom"/>
</dbReference>
<feature type="domain" description="Response regulatory" evidence="19">
    <location>
        <begin position="444"/>
        <end position="562"/>
    </location>
</feature>
<gene>
    <name evidence="21" type="ORF">I5803_17085</name>
</gene>
<dbReference type="InterPro" id="IPR036641">
    <property type="entry name" value="HPT_dom_sf"/>
</dbReference>
<dbReference type="CDD" id="cd17546">
    <property type="entry name" value="REC_hyHK_CKI1_RcsC-like"/>
    <property type="match status" value="2"/>
</dbReference>
<dbReference type="CDD" id="cd00075">
    <property type="entry name" value="HATPase"/>
    <property type="match status" value="1"/>
</dbReference>
<evidence type="ECO:0000256" key="17">
    <source>
        <dbReference type="SAM" id="Phobius"/>
    </source>
</evidence>
<evidence type="ECO:0000256" key="5">
    <source>
        <dbReference type="ARBA" id="ARBA00022519"/>
    </source>
</evidence>
<comment type="caution">
    <text evidence="21">The sequence shown here is derived from an EMBL/GenBank/DDBJ whole genome shotgun (WGS) entry which is preliminary data.</text>
</comment>
<evidence type="ECO:0000256" key="11">
    <source>
        <dbReference type="ARBA" id="ARBA00022989"/>
    </source>
</evidence>
<dbReference type="GO" id="GO:0000155">
    <property type="term" value="F:phosphorelay sensor kinase activity"/>
    <property type="evidence" value="ECO:0007669"/>
    <property type="project" value="InterPro"/>
</dbReference>
<comment type="catalytic activity">
    <reaction evidence="1">
        <text>ATP + protein L-histidine = ADP + protein N-phospho-L-histidine.</text>
        <dbReference type="EC" id="2.7.13.3"/>
    </reaction>
</comment>
<evidence type="ECO:0000256" key="14">
    <source>
        <dbReference type="PROSITE-ProRule" id="PRU00110"/>
    </source>
</evidence>
<dbReference type="AlphaFoldDB" id="A0A931MI92"/>
<dbReference type="SUPFAM" id="SSF47384">
    <property type="entry name" value="Homodimeric domain of signal transducing histidine kinase"/>
    <property type="match status" value="1"/>
</dbReference>
<feature type="modified residue" description="4-aspartylphosphate" evidence="15">
    <location>
        <position position="631"/>
    </location>
</feature>